<dbReference type="PANTHER" id="PTHR35010:SF2">
    <property type="entry name" value="BLL4672 PROTEIN"/>
    <property type="match status" value="1"/>
</dbReference>
<reference evidence="4" key="1">
    <citation type="journal article" date="2019" name="Int. J. Syst. Evol. Microbiol.">
        <title>The Global Catalogue of Microorganisms (GCM) 10K type strain sequencing project: providing services to taxonomists for standard genome sequencing and annotation.</title>
        <authorList>
            <consortium name="The Broad Institute Genomics Platform"/>
            <consortium name="The Broad Institute Genome Sequencing Center for Infectious Disease"/>
            <person name="Wu L."/>
            <person name="Ma J."/>
        </authorList>
    </citation>
    <scope>NUCLEOTIDE SEQUENCE [LARGE SCALE GENOMIC DNA]</scope>
    <source>
        <strain evidence="4">JCM 16578</strain>
    </source>
</reference>
<evidence type="ECO:0000259" key="2">
    <source>
        <dbReference type="PROSITE" id="PS50943"/>
    </source>
</evidence>
<gene>
    <name evidence="3" type="ORF">GCM10022207_47100</name>
</gene>
<dbReference type="Pfam" id="PF13560">
    <property type="entry name" value="HTH_31"/>
    <property type="match status" value="1"/>
</dbReference>
<protein>
    <submittedName>
        <fullName evidence="3">Helix-turn-helix transcriptional regulator</fullName>
    </submittedName>
</protein>
<evidence type="ECO:0000313" key="3">
    <source>
        <dbReference type="EMBL" id="GAA3875781.1"/>
    </source>
</evidence>
<name>A0ABP7KHE5_9ACTN</name>
<keyword evidence="4" id="KW-1185">Reference proteome</keyword>
<evidence type="ECO:0000256" key="1">
    <source>
        <dbReference type="SAM" id="MobiDB-lite"/>
    </source>
</evidence>
<organism evidence="3 4">
    <name type="scientific">Streptomyces lannensis</name>
    <dbReference type="NCBI Taxonomy" id="766498"/>
    <lineage>
        <taxon>Bacteria</taxon>
        <taxon>Bacillati</taxon>
        <taxon>Actinomycetota</taxon>
        <taxon>Actinomycetes</taxon>
        <taxon>Kitasatosporales</taxon>
        <taxon>Streptomycetaceae</taxon>
        <taxon>Streptomyces</taxon>
    </lineage>
</organism>
<feature type="region of interest" description="Disordered" evidence="1">
    <location>
        <begin position="1"/>
        <end position="26"/>
    </location>
</feature>
<comment type="caution">
    <text evidence="3">The sequence shown here is derived from an EMBL/GenBank/DDBJ whole genome shotgun (WGS) entry which is preliminary data.</text>
</comment>
<dbReference type="EMBL" id="BAAAZA010000013">
    <property type="protein sequence ID" value="GAA3875781.1"/>
    <property type="molecule type" value="Genomic_DNA"/>
</dbReference>
<dbReference type="InterPro" id="IPR010982">
    <property type="entry name" value="Lambda_DNA-bd_dom_sf"/>
</dbReference>
<dbReference type="Pfam" id="PF17765">
    <property type="entry name" value="MLTR_LBD"/>
    <property type="match status" value="1"/>
</dbReference>
<dbReference type="Proteomes" id="UP001501563">
    <property type="component" value="Unassembled WGS sequence"/>
</dbReference>
<feature type="domain" description="HTH cro/C1-type" evidence="2">
    <location>
        <begin position="64"/>
        <end position="111"/>
    </location>
</feature>
<sequence length="317" mass="35366">MAPHRIPRTDPQAGPGSGSDPGHAFEQRLDPRMELGDFLRTRRARLKPADVGLADYGGRRRVPGLRREELAQVSGVSAAYYTRLEQGNAHNVSLEVLDAISRALMLSEAEHVHLLRLAQPRQRRPRPAPQRQRVRSTLVELLSAMEGVPAYVWGRRTDVLAWNHTASALFGDWGARAPQDRNWARITFLDPAARRLFVDWESKAYDVVAQLRLGAGLHADDPQLAALIGELSLKSEDFRRLWAAHDVKKKTHGGMRMMHPLVGELTLRYETFTLPGDQEQSLTSYHAEPGSPSEGALGLLASWGSDASRDWRAATRD</sequence>
<dbReference type="SMART" id="SM00530">
    <property type="entry name" value="HTH_XRE"/>
    <property type="match status" value="1"/>
</dbReference>
<evidence type="ECO:0000313" key="4">
    <source>
        <dbReference type="Proteomes" id="UP001501563"/>
    </source>
</evidence>
<proteinExistence type="predicted"/>
<dbReference type="InterPro" id="IPR001387">
    <property type="entry name" value="Cro/C1-type_HTH"/>
</dbReference>
<feature type="region of interest" description="Disordered" evidence="1">
    <location>
        <begin position="280"/>
        <end position="299"/>
    </location>
</feature>
<dbReference type="PROSITE" id="PS50943">
    <property type="entry name" value="HTH_CROC1"/>
    <property type="match status" value="1"/>
</dbReference>
<accession>A0ABP7KHE5</accession>
<dbReference type="InterPro" id="IPR041413">
    <property type="entry name" value="MLTR_LBD"/>
</dbReference>
<dbReference type="Gene3D" id="1.10.260.40">
    <property type="entry name" value="lambda repressor-like DNA-binding domains"/>
    <property type="match status" value="1"/>
</dbReference>
<dbReference type="Gene3D" id="3.30.450.180">
    <property type="match status" value="1"/>
</dbReference>
<dbReference type="SUPFAM" id="SSF47413">
    <property type="entry name" value="lambda repressor-like DNA-binding domains"/>
    <property type="match status" value="1"/>
</dbReference>
<dbReference type="CDD" id="cd00093">
    <property type="entry name" value="HTH_XRE"/>
    <property type="match status" value="1"/>
</dbReference>
<dbReference type="PANTHER" id="PTHR35010">
    <property type="entry name" value="BLL4672 PROTEIN-RELATED"/>
    <property type="match status" value="1"/>
</dbReference>